<feature type="transmembrane region" description="Helical" evidence="1">
    <location>
        <begin position="298"/>
        <end position="318"/>
    </location>
</feature>
<keyword evidence="1" id="KW-0812">Transmembrane</keyword>
<dbReference type="EMBL" id="MGGD01000060">
    <property type="protein sequence ID" value="OGM19675.1"/>
    <property type="molecule type" value="Genomic_DNA"/>
</dbReference>
<gene>
    <name evidence="2" type="ORF">A2771_02310</name>
</gene>
<evidence type="ECO:0000256" key="1">
    <source>
        <dbReference type="SAM" id="Phobius"/>
    </source>
</evidence>
<accession>A0A1F7XZF8</accession>
<feature type="transmembrane region" description="Helical" evidence="1">
    <location>
        <begin position="325"/>
        <end position="344"/>
    </location>
</feature>
<comment type="caution">
    <text evidence="2">The sequence shown here is derived from an EMBL/GenBank/DDBJ whole genome shotgun (WGS) entry which is preliminary data.</text>
</comment>
<feature type="transmembrane region" description="Helical" evidence="1">
    <location>
        <begin position="150"/>
        <end position="169"/>
    </location>
</feature>
<protein>
    <recommendedName>
        <fullName evidence="4">Membrane protein 6-pyruvoyl-tetrahydropterin synthase-related domain-containing protein</fullName>
    </recommendedName>
</protein>
<evidence type="ECO:0000313" key="2">
    <source>
        <dbReference type="EMBL" id="OGM19675.1"/>
    </source>
</evidence>
<organism evidence="2 3">
    <name type="scientific">Candidatus Woesebacteria bacterium RIFCSPHIGHO2_01_FULL_38_26b</name>
    <dbReference type="NCBI Taxonomy" id="1802491"/>
    <lineage>
        <taxon>Bacteria</taxon>
        <taxon>Candidatus Woeseibacteriota</taxon>
    </lineage>
</organism>
<proteinExistence type="predicted"/>
<keyword evidence="1" id="KW-0472">Membrane</keyword>
<dbReference type="Proteomes" id="UP000176741">
    <property type="component" value="Unassembled WGS sequence"/>
</dbReference>
<evidence type="ECO:0008006" key="4">
    <source>
        <dbReference type="Google" id="ProtNLM"/>
    </source>
</evidence>
<keyword evidence="1" id="KW-1133">Transmembrane helix</keyword>
<feature type="transmembrane region" description="Helical" evidence="1">
    <location>
        <begin position="394"/>
        <end position="411"/>
    </location>
</feature>
<evidence type="ECO:0000313" key="3">
    <source>
        <dbReference type="Proteomes" id="UP000176741"/>
    </source>
</evidence>
<sequence length="565" mass="65035">MILKENMVIFEKVKEKFLLVLLFILIIPTFSSLLRPGYFPMHDDMQAMRLLQLDKCLKDWQIPCRWVPDMGYGYGYPQFNYYAPLPYYIMEAFHLLGFGFLDSVKAGFIASTIVGALGMYLLAKFLWRSAGGFISSFFYIYAPYRATDFYVRGAVGELWALSFMPFIFLFSARCLEGEKKYIIYFALSLAALLTSHNVSAVIFIPVLILWVIFLMWYKKDEAPLLISKIINFLNGFFWGFIISSFFILPAWFERNLVHVETLVGGYFNYINHFLGLSQILFETQWGYGTSEVGPFDDILLSVGLIQWLLPLTTIILLIILKKNKLAYLVSFLTILGWAALFMLHPRSSFVWSRVNFLAILQFPWRFLVIAIFLFSIATGAINLLFNKKTAGSKLTFAILMLVGFMLARTYFNPRIWISITDAEKFSGDSWQRQQTISIFDYLPIYARKPPANRAPEKPETVDGQVISIEGEKGSNWQTWRVNVESEVASLQLPIYYFPNWKVFVDDAEIPIRYDNELGLITISLDTGNHKVRAELKNTPVRNIGNSLTLIGLLGIPFYLRKKGKK</sequence>
<feature type="transmembrane region" description="Helical" evidence="1">
    <location>
        <begin position="364"/>
        <end position="385"/>
    </location>
</feature>
<dbReference type="AlphaFoldDB" id="A0A1F7XZF8"/>
<feature type="transmembrane region" description="Helical" evidence="1">
    <location>
        <begin position="229"/>
        <end position="252"/>
    </location>
</feature>
<name>A0A1F7XZF8_9BACT</name>
<reference evidence="2 3" key="1">
    <citation type="journal article" date="2016" name="Nat. Commun.">
        <title>Thousands of microbial genomes shed light on interconnected biogeochemical processes in an aquifer system.</title>
        <authorList>
            <person name="Anantharaman K."/>
            <person name="Brown C.T."/>
            <person name="Hug L.A."/>
            <person name="Sharon I."/>
            <person name="Castelle C.J."/>
            <person name="Probst A.J."/>
            <person name="Thomas B.C."/>
            <person name="Singh A."/>
            <person name="Wilkins M.J."/>
            <person name="Karaoz U."/>
            <person name="Brodie E.L."/>
            <person name="Williams K.H."/>
            <person name="Hubbard S.S."/>
            <person name="Banfield J.F."/>
        </authorList>
    </citation>
    <scope>NUCLEOTIDE SEQUENCE [LARGE SCALE GENOMIC DNA]</scope>
</reference>
<feature type="transmembrane region" description="Helical" evidence="1">
    <location>
        <begin position="202"/>
        <end position="217"/>
    </location>
</feature>